<accession>A0A6G1F531</accession>
<organism evidence="1 2">
    <name type="scientific">Oryza meyeriana var. granulata</name>
    <dbReference type="NCBI Taxonomy" id="110450"/>
    <lineage>
        <taxon>Eukaryota</taxon>
        <taxon>Viridiplantae</taxon>
        <taxon>Streptophyta</taxon>
        <taxon>Embryophyta</taxon>
        <taxon>Tracheophyta</taxon>
        <taxon>Spermatophyta</taxon>
        <taxon>Magnoliopsida</taxon>
        <taxon>Liliopsida</taxon>
        <taxon>Poales</taxon>
        <taxon>Poaceae</taxon>
        <taxon>BOP clade</taxon>
        <taxon>Oryzoideae</taxon>
        <taxon>Oryzeae</taxon>
        <taxon>Oryzinae</taxon>
        <taxon>Oryza</taxon>
        <taxon>Oryza meyeriana</taxon>
    </lineage>
</organism>
<sequence>QQDEATVVFGSPAMTALSTEVMAKVGGDSSGGVVQLDTTAAVAFKAPYARAFREAVG</sequence>
<protein>
    <submittedName>
        <fullName evidence="1">Uncharacterized protein</fullName>
    </submittedName>
</protein>
<proteinExistence type="predicted"/>
<dbReference type="Proteomes" id="UP000479710">
    <property type="component" value="Unassembled WGS sequence"/>
</dbReference>
<dbReference type="AlphaFoldDB" id="A0A6G1F531"/>
<comment type="caution">
    <text evidence="1">The sequence shown here is derived from an EMBL/GenBank/DDBJ whole genome shotgun (WGS) entry which is preliminary data.</text>
</comment>
<gene>
    <name evidence="1" type="ORF">E2562_007473</name>
</gene>
<reference evidence="1 2" key="1">
    <citation type="submission" date="2019-11" db="EMBL/GenBank/DDBJ databases">
        <title>Whole genome sequence of Oryza granulata.</title>
        <authorList>
            <person name="Li W."/>
        </authorList>
    </citation>
    <scope>NUCLEOTIDE SEQUENCE [LARGE SCALE GENOMIC DNA]</scope>
    <source>
        <strain evidence="2">cv. Menghai</strain>
        <tissue evidence="1">Leaf</tissue>
    </source>
</reference>
<evidence type="ECO:0000313" key="2">
    <source>
        <dbReference type="Proteomes" id="UP000479710"/>
    </source>
</evidence>
<evidence type="ECO:0000313" key="1">
    <source>
        <dbReference type="EMBL" id="KAF0931973.1"/>
    </source>
</evidence>
<feature type="non-terminal residue" evidence="1">
    <location>
        <position position="1"/>
    </location>
</feature>
<keyword evidence="2" id="KW-1185">Reference proteome</keyword>
<name>A0A6G1F531_9ORYZ</name>
<dbReference type="EMBL" id="SPHZ02000001">
    <property type="protein sequence ID" value="KAF0931973.1"/>
    <property type="molecule type" value="Genomic_DNA"/>
</dbReference>